<accession>A0A7M7GP27</accession>
<dbReference type="PANTHER" id="PTHR31994">
    <property type="entry name" value="LEUCINE-RICH REPEAT-CONTAINING PROTEIN 42"/>
    <property type="match status" value="1"/>
</dbReference>
<sequence length="515" mass="57695">MAYEAFPSDAVEAFNDPGIYYVHENGKLRSPPGLGHSSHTTAFSESGLPKLSPFDIGESTSDRGTCFVPRSLFQQTINFVARNLWRVESLVGFPDIVGKQLFDAAQSQGIFTNKQLRLTSLRLFVEAYDIEILSSLNLKRKHVTLKDYAGEIMLFSGLQELELGGCSLGEEHEMWSHIGSMPCLQKLGLGRTGLSDGVMQKLTTPLRLMGRGPKGLKVLDMSGNAEITERSIRFLKAFHYLEALDITSCCFSTHGLKQLHNEMCLRQLEDDEIDEGLDVFCKSAENIGWASILVEDWMSENRVATKQILPQGCPKARKFYSSSSNQLGFMDISVKTTIPVSTSSQTYIRLVRDTTNRDGVSTSEVKNSFQTGEREQRTGMKDNGHTHTKALASKRFTQALQSTQEAETTVDKSEMSGHCVLHNSNQGPQNFSSLKEVENLCPGRSKLGLKVKLRRKRKRCPSDDEARRDNVQHALEDDDRDLMNSYLNIRTDGDMDLDKTGDRSKLMKAMDSLHW</sequence>
<dbReference type="AlphaFoldDB" id="A0A7M7GP27"/>
<reference evidence="4" key="2">
    <citation type="submission" date="2021-01" db="UniProtKB">
        <authorList>
            <consortium name="EnsemblMetazoa"/>
        </authorList>
    </citation>
    <scope>IDENTIFICATION</scope>
</reference>
<keyword evidence="1" id="KW-0433">Leucine-rich repeat</keyword>
<evidence type="ECO:0000256" key="3">
    <source>
        <dbReference type="SAM" id="MobiDB-lite"/>
    </source>
</evidence>
<feature type="region of interest" description="Disordered" evidence="3">
    <location>
        <begin position="359"/>
        <end position="385"/>
    </location>
</feature>
<evidence type="ECO:0000313" key="4">
    <source>
        <dbReference type="EnsemblMetazoa" id="XP_003724827"/>
    </source>
</evidence>
<dbReference type="InterPro" id="IPR032675">
    <property type="entry name" value="LRR_dom_sf"/>
</dbReference>
<proteinExistence type="predicted"/>
<dbReference type="PANTHER" id="PTHR31994:SF3">
    <property type="entry name" value="LEUCINE-RICH REPEAT-CONTAINING PROTEIN 42"/>
    <property type="match status" value="1"/>
</dbReference>
<dbReference type="RefSeq" id="XP_003724827.2">
    <property type="nucleotide sequence ID" value="XM_003724779.3"/>
</dbReference>
<organism evidence="4 5">
    <name type="scientific">Strongylocentrotus purpuratus</name>
    <name type="common">Purple sea urchin</name>
    <dbReference type="NCBI Taxonomy" id="7668"/>
    <lineage>
        <taxon>Eukaryota</taxon>
        <taxon>Metazoa</taxon>
        <taxon>Echinodermata</taxon>
        <taxon>Eleutherozoa</taxon>
        <taxon>Echinozoa</taxon>
        <taxon>Echinoidea</taxon>
        <taxon>Euechinoidea</taxon>
        <taxon>Echinacea</taxon>
        <taxon>Camarodonta</taxon>
        <taxon>Echinidea</taxon>
        <taxon>Strongylocentrotidae</taxon>
        <taxon>Strongylocentrotus</taxon>
    </lineage>
</organism>
<protein>
    <submittedName>
        <fullName evidence="4">Uncharacterized protein</fullName>
    </submittedName>
</protein>
<evidence type="ECO:0000256" key="2">
    <source>
        <dbReference type="ARBA" id="ARBA00022737"/>
    </source>
</evidence>
<evidence type="ECO:0000313" key="5">
    <source>
        <dbReference type="Proteomes" id="UP000007110"/>
    </source>
</evidence>
<dbReference type="OrthoDB" id="120976at2759"/>
<dbReference type="OMA" id="PTIANCH"/>
<dbReference type="InParanoid" id="A0A7M7GP27"/>
<feature type="compositionally biased region" description="Basic and acidic residues" evidence="3">
    <location>
        <begin position="372"/>
        <end position="385"/>
    </location>
</feature>
<keyword evidence="2" id="KW-0677">Repeat</keyword>
<reference evidence="5" key="1">
    <citation type="submission" date="2015-02" db="EMBL/GenBank/DDBJ databases">
        <title>Genome sequencing for Strongylocentrotus purpuratus.</title>
        <authorList>
            <person name="Murali S."/>
            <person name="Liu Y."/>
            <person name="Vee V."/>
            <person name="English A."/>
            <person name="Wang M."/>
            <person name="Skinner E."/>
            <person name="Han Y."/>
            <person name="Muzny D.M."/>
            <person name="Worley K.C."/>
            <person name="Gibbs R.A."/>
        </authorList>
    </citation>
    <scope>NUCLEOTIDE SEQUENCE</scope>
</reference>
<dbReference type="FunCoup" id="A0A7M7GP27">
    <property type="interactions" value="1147"/>
</dbReference>
<evidence type="ECO:0000256" key="1">
    <source>
        <dbReference type="ARBA" id="ARBA00022614"/>
    </source>
</evidence>
<feature type="compositionally biased region" description="Polar residues" evidence="3">
    <location>
        <begin position="359"/>
        <end position="371"/>
    </location>
</feature>
<dbReference type="SUPFAM" id="SSF52047">
    <property type="entry name" value="RNI-like"/>
    <property type="match status" value="1"/>
</dbReference>
<dbReference type="KEGG" id="spu:100891530"/>
<dbReference type="GeneID" id="100891530"/>
<keyword evidence="5" id="KW-1185">Reference proteome</keyword>
<dbReference type="EnsemblMetazoa" id="XM_003724779">
    <property type="protein sequence ID" value="XP_003724827"/>
    <property type="gene ID" value="LOC100891530"/>
</dbReference>
<name>A0A7M7GP27_STRPU</name>
<dbReference type="InterPro" id="IPR039631">
    <property type="entry name" value="LRRC42"/>
</dbReference>
<dbReference type="Gene3D" id="3.80.10.10">
    <property type="entry name" value="Ribonuclease Inhibitor"/>
    <property type="match status" value="1"/>
</dbReference>
<dbReference type="Proteomes" id="UP000007110">
    <property type="component" value="Unassembled WGS sequence"/>
</dbReference>